<dbReference type="GO" id="GO:0004765">
    <property type="term" value="F:shikimate kinase activity"/>
    <property type="evidence" value="ECO:0007669"/>
    <property type="project" value="UniProtKB-UniRule"/>
</dbReference>
<evidence type="ECO:0000256" key="6">
    <source>
        <dbReference type="ARBA" id="ARBA00022490"/>
    </source>
</evidence>
<keyword evidence="7 14" id="KW-0028">Amino-acid biosynthesis</keyword>
<dbReference type="Pfam" id="PF00288">
    <property type="entry name" value="GHMP_kinases_N"/>
    <property type="match status" value="1"/>
</dbReference>
<dbReference type="NCBIfam" id="TIGR01920">
    <property type="entry name" value="Shik_kin_archae"/>
    <property type="match status" value="1"/>
</dbReference>
<evidence type="ECO:0000256" key="7">
    <source>
        <dbReference type="ARBA" id="ARBA00022605"/>
    </source>
</evidence>
<dbReference type="Proteomes" id="UP000600363">
    <property type="component" value="Unassembled WGS sequence"/>
</dbReference>
<comment type="catalytic activity">
    <reaction evidence="13 14">
        <text>shikimate + ATP = 3-phosphoshikimate + ADP + H(+)</text>
        <dbReference type="Rhea" id="RHEA:13121"/>
        <dbReference type="ChEBI" id="CHEBI:15378"/>
        <dbReference type="ChEBI" id="CHEBI:30616"/>
        <dbReference type="ChEBI" id="CHEBI:36208"/>
        <dbReference type="ChEBI" id="CHEBI:145989"/>
        <dbReference type="ChEBI" id="CHEBI:456216"/>
        <dbReference type="EC" id="2.7.1.71"/>
    </reaction>
</comment>
<dbReference type="AlphaFoldDB" id="A0A832RYL3"/>
<comment type="subcellular location">
    <subcellularLocation>
        <location evidence="1 14">Cytoplasm</location>
    </subcellularLocation>
</comment>
<keyword evidence="11 14" id="KW-0067">ATP-binding</keyword>
<keyword evidence="12 14" id="KW-0057">Aromatic amino acid biosynthesis</keyword>
<dbReference type="SUPFAM" id="SSF55060">
    <property type="entry name" value="GHMP Kinase, C-terminal domain"/>
    <property type="match status" value="1"/>
</dbReference>
<dbReference type="UniPathway" id="UPA00053">
    <property type="reaction ID" value="UER00088"/>
</dbReference>
<dbReference type="GO" id="GO:0005524">
    <property type="term" value="F:ATP binding"/>
    <property type="evidence" value="ECO:0007669"/>
    <property type="project" value="UniProtKB-UniRule"/>
</dbReference>
<feature type="domain" description="GHMP kinase N-terminal" evidence="15">
    <location>
        <begin position="57"/>
        <end position="145"/>
    </location>
</feature>
<evidence type="ECO:0000259" key="15">
    <source>
        <dbReference type="Pfam" id="PF00288"/>
    </source>
</evidence>
<dbReference type="SUPFAM" id="SSF54211">
    <property type="entry name" value="Ribosomal protein S5 domain 2-like"/>
    <property type="match status" value="1"/>
</dbReference>
<evidence type="ECO:0000256" key="1">
    <source>
        <dbReference type="ARBA" id="ARBA00004496"/>
    </source>
</evidence>
<evidence type="ECO:0000256" key="14">
    <source>
        <dbReference type="HAMAP-Rule" id="MF_00370"/>
    </source>
</evidence>
<dbReference type="InterPro" id="IPR036554">
    <property type="entry name" value="GHMP_kinase_C_sf"/>
</dbReference>
<evidence type="ECO:0000256" key="8">
    <source>
        <dbReference type="ARBA" id="ARBA00022679"/>
    </source>
</evidence>
<evidence type="ECO:0000256" key="5">
    <source>
        <dbReference type="ARBA" id="ARBA00013853"/>
    </source>
</evidence>
<dbReference type="PIRSF" id="PIRSF005758">
    <property type="entry name" value="Shikimt_kin_arch"/>
    <property type="match status" value="1"/>
</dbReference>
<evidence type="ECO:0000256" key="12">
    <source>
        <dbReference type="ARBA" id="ARBA00023141"/>
    </source>
</evidence>
<dbReference type="PANTHER" id="PTHR20861:SF3">
    <property type="entry name" value="SHIKIMATE KINASE"/>
    <property type="match status" value="1"/>
</dbReference>
<dbReference type="InterPro" id="IPR020568">
    <property type="entry name" value="Ribosomal_Su5_D2-typ_SF"/>
</dbReference>
<dbReference type="GO" id="GO:0008652">
    <property type="term" value="P:amino acid biosynthetic process"/>
    <property type="evidence" value="ECO:0007669"/>
    <property type="project" value="UniProtKB-KW"/>
</dbReference>
<comment type="pathway">
    <text evidence="2 14">Metabolic intermediate biosynthesis; chorismate biosynthesis; chorismate from D-erythrose 4-phosphate and phosphoenolpyruvate: step 5/7.</text>
</comment>
<evidence type="ECO:0000256" key="9">
    <source>
        <dbReference type="ARBA" id="ARBA00022741"/>
    </source>
</evidence>
<protein>
    <recommendedName>
        <fullName evidence="5 14">Shikimate kinase</fullName>
        <shortName evidence="14">SK</shortName>
        <ecNumber evidence="4 14">2.7.1.71</ecNumber>
    </recommendedName>
</protein>
<keyword evidence="9 14" id="KW-0547">Nucleotide-binding</keyword>
<sequence length="281" mass="29882">MKGKGRAYGAGTIVNAIATWKGAAFAIGLTTTVEVTLKHSDEMHLEARMDTPTDPSLMLRCAELVLERFGMRCEGVVTSKSDIPIASGLKSSSAVANATVMATLRAIGECLPPEEVVRMGVRAALDTGVSITGAYDDACASFLGGVVLTDNRHMRIEMRDTLDAEVMVYVPSRRQLTSEVDVGACTLLAPFVHEAYAMAREGRYAEAMTINGLLYGAALGYESDVVMDALRCGAVGCGLSGTGPAYTALFVDGDMDALEERWKERGATVIKTRVVNEGVEV</sequence>
<dbReference type="InterPro" id="IPR006204">
    <property type="entry name" value="GHMP_kinase_N_dom"/>
</dbReference>
<dbReference type="EMBL" id="DUIH01000012">
    <property type="protein sequence ID" value="HIH69741.1"/>
    <property type="molecule type" value="Genomic_DNA"/>
</dbReference>
<evidence type="ECO:0000256" key="2">
    <source>
        <dbReference type="ARBA" id="ARBA00004842"/>
    </source>
</evidence>
<accession>A0A832RYL3</accession>
<dbReference type="InterPro" id="IPR010189">
    <property type="entry name" value="SK_arc"/>
</dbReference>
<evidence type="ECO:0000256" key="10">
    <source>
        <dbReference type="ARBA" id="ARBA00022777"/>
    </source>
</evidence>
<evidence type="ECO:0000313" key="17">
    <source>
        <dbReference type="Proteomes" id="UP000600363"/>
    </source>
</evidence>
<dbReference type="InterPro" id="IPR014721">
    <property type="entry name" value="Ribsml_uS5_D2-typ_fold_subgr"/>
</dbReference>
<reference evidence="16" key="1">
    <citation type="journal article" date="2020" name="bioRxiv">
        <title>A rank-normalized archaeal taxonomy based on genome phylogeny resolves widespread incomplete and uneven classifications.</title>
        <authorList>
            <person name="Rinke C."/>
            <person name="Chuvochina M."/>
            <person name="Mussig A.J."/>
            <person name="Chaumeil P.-A."/>
            <person name="Waite D.W."/>
            <person name="Whitman W.B."/>
            <person name="Parks D.H."/>
            <person name="Hugenholtz P."/>
        </authorList>
    </citation>
    <scope>NUCLEOTIDE SEQUENCE</scope>
    <source>
        <strain evidence="16">UBA12518</strain>
    </source>
</reference>
<evidence type="ECO:0000313" key="16">
    <source>
        <dbReference type="EMBL" id="HIH69741.1"/>
    </source>
</evidence>
<dbReference type="GO" id="GO:0009073">
    <property type="term" value="P:aromatic amino acid family biosynthetic process"/>
    <property type="evidence" value="ECO:0007669"/>
    <property type="project" value="UniProtKB-KW"/>
</dbReference>
<dbReference type="GO" id="GO:0009423">
    <property type="term" value="P:chorismate biosynthetic process"/>
    <property type="evidence" value="ECO:0007669"/>
    <property type="project" value="UniProtKB-UniRule"/>
</dbReference>
<evidence type="ECO:0000256" key="3">
    <source>
        <dbReference type="ARBA" id="ARBA00010202"/>
    </source>
</evidence>
<evidence type="ECO:0000256" key="11">
    <source>
        <dbReference type="ARBA" id="ARBA00022840"/>
    </source>
</evidence>
<evidence type="ECO:0000256" key="4">
    <source>
        <dbReference type="ARBA" id="ARBA00012154"/>
    </source>
</evidence>
<proteinExistence type="inferred from homology"/>
<organism evidence="16 17">
    <name type="scientific">Methermicoccus shengliensis</name>
    <dbReference type="NCBI Taxonomy" id="660064"/>
    <lineage>
        <taxon>Archaea</taxon>
        <taxon>Methanobacteriati</taxon>
        <taxon>Methanobacteriota</taxon>
        <taxon>Stenosarchaea group</taxon>
        <taxon>Methanomicrobia</taxon>
        <taxon>Methanosarcinales</taxon>
        <taxon>Methermicoccaceae</taxon>
        <taxon>Methermicoccus</taxon>
    </lineage>
</organism>
<dbReference type="HAMAP" id="MF_00370">
    <property type="entry name" value="Shik_kinase_arch"/>
    <property type="match status" value="1"/>
</dbReference>
<keyword evidence="10 14" id="KW-0418">Kinase</keyword>
<dbReference type="RefSeq" id="WP_042685705.1">
    <property type="nucleotide sequence ID" value="NZ_DUIH01000012.1"/>
</dbReference>
<gene>
    <name evidence="14" type="primary">aroK</name>
    <name evidence="16" type="ORF">HA299_03850</name>
</gene>
<evidence type="ECO:0000256" key="13">
    <source>
        <dbReference type="ARBA" id="ARBA00048567"/>
    </source>
</evidence>
<keyword evidence="8 14" id="KW-0808">Transferase</keyword>
<dbReference type="Gene3D" id="3.30.230.10">
    <property type="match status" value="1"/>
</dbReference>
<name>A0A832RYL3_9EURY</name>
<dbReference type="GO" id="GO:0005737">
    <property type="term" value="C:cytoplasm"/>
    <property type="evidence" value="ECO:0007669"/>
    <property type="project" value="UniProtKB-SubCell"/>
</dbReference>
<comment type="caution">
    <text evidence="16">The sequence shown here is derived from an EMBL/GenBank/DDBJ whole genome shotgun (WGS) entry which is preliminary data.</text>
</comment>
<keyword evidence="6 14" id="KW-0963">Cytoplasm</keyword>
<dbReference type="PANTHER" id="PTHR20861">
    <property type="entry name" value="HOMOSERINE/4-DIPHOSPHOCYTIDYL-2-C-METHYL-D-ERYTHRITOL KINASE"/>
    <property type="match status" value="1"/>
</dbReference>
<comment type="similarity">
    <text evidence="3 14">Belongs to the GHMP kinase family. Archaeal shikimate kinase subfamily.</text>
</comment>
<feature type="binding site" evidence="14">
    <location>
        <begin position="84"/>
        <end position="94"/>
    </location>
    <ligand>
        <name>ATP</name>
        <dbReference type="ChEBI" id="CHEBI:30616"/>
    </ligand>
</feature>
<dbReference type="EC" id="2.7.1.71" evidence="4 14"/>